<dbReference type="OrthoDB" id="107403at2759"/>
<reference evidence="3" key="1">
    <citation type="submission" date="2017-03" db="EMBL/GenBank/DDBJ databases">
        <title>Phytopthora megakarya and P. palmivora, two closely related causual agents of cacao black pod achieved similar genome size and gene model numbers by different mechanisms.</title>
        <authorList>
            <person name="Ali S."/>
            <person name="Shao J."/>
            <person name="Larry D.J."/>
            <person name="Kronmiller B."/>
            <person name="Shen D."/>
            <person name="Strem M.D."/>
            <person name="Melnick R.L."/>
            <person name="Guiltinan M.J."/>
            <person name="Tyler B.M."/>
            <person name="Meinhardt L.W."/>
            <person name="Bailey B.A."/>
        </authorList>
    </citation>
    <scope>NUCLEOTIDE SEQUENCE [LARGE SCALE GENOMIC DNA]</scope>
    <source>
        <strain evidence="3">zdho120</strain>
    </source>
</reference>
<evidence type="ECO:0000313" key="2">
    <source>
        <dbReference type="EMBL" id="OWZ07685.1"/>
    </source>
</evidence>
<dbReference type="InterPro" id="IPR036404">
    <property type="entry name" value="Jacalin-like_lectin_dom_sf"/>
</dbReference>
<sequence>MELEVTTLMNPLNCHPVLTSNFGGPHGDGFSDETMVQSAQKVLSINLRANERVDAVILTIVSPTDPVNGNTTLIHGGDGGYLKIPLILAQGEYITTMEAHTGKQKSRTRIKYIKFTTNKDNSIEGGTRTDNIGIDTAKDGYQLSGFVGRSGDELDMVGAIWTSIQKVTAT</sequence>
<dbReference type="AlphaFoldDB" id="A0A225VQU1"/>
<proteinExistence type="predicted"/>
<dbReference type="Pfam" id="PF01419">
    <property type="entry name" value="Jacalin"/>
    <property type="match status" value="1"/>
</dbReference>
<evidence type="ECO:0000259" key="1">
    <source>
        <dbReference type="PROSITE" id="PS51752"/>
    </source>
</evidence>
<evidence type="ECO:0000313" key="3">
    <source>
        <dbReference type="Proteomes" id="UP000198211"/>
    </source>
</evidence>
<dbReference type="PROSITE" id="PS51752">
    <property type="entry name" value="JACALIN_LECTIN"/>
    <property type="match status" value="1"/>
</dbReference>
<dbReference type="Gene3D" id="2.100.10.30">
    <property type="entry name" value="Jacalin-like lectin domain"/>
    <property type="match status" value="1"/>
</dbReference>
<feature type="domain" description="Jacalin-type lectin" evidence="1">
    <location>
        <begin position="16"/>
        <end position="163"/>
    </location>
</feature>
<keyword evidence="3" id="KW-1185">Reference proteome</keyword>
<accession>A0A225VQU1</accession>
<protein>
    <recommendedName>
        <fullName evidence="1">Jacalin-type lectin domain-containing protein</fullName>
    </recommendedName>
</protein>
<dbReference type="EMBL" id="NBNE01003440">
    <property type="protein sequence ID" value="OWZ07685.1"/>
    <property type="molecule type" value="Genomic_DNA"/>
</dbReference>
<dbReference type="InterPro" id="IPR001229">
    <property type="entry name" value="Jacalin-like_lectin_dom"/>
</dbReference>
<dbReference type="SMART" id="SM00915">
    <property type="entry name" value="Jacalin"/>
    <property type="match status" value="1"/>
</dbReference>
<dbReference type="SUPFAM" id="SSF51101">
    <property type="entry name" value="Mannose-binding lectins"/>
    <property type="match status" value="1"/>
</dbReference>
<dbReference type="Proteomes" id="UP000198211">
    <property type="component" value="Unassembled WGS sequence"/>
</dbReference>
<gene>
    <name evidence="2" type="ORF">PHMEG_00019895</name>
</gene>
<organism evidence="2 3">
    <name type="scientific">Phytophthora megakarya</name>
    <dbReference type="NCBI Taxonomy" id="4795"/>
    <lineage>
        <taxon>Eukaryota</taxon>
        <taxon>Sar</taxon>
        <taxon>Stramenopiles</taxon>
        <taxon>Oomycota</taxon>
        <taxon>Peronosporomycetes</taxon>
        <taxon>Peronosporales</taxon>
        <taxon>Peronosporaceae</taxon>
        <taxon>Phytophthora</taxon>
    </lineage>
</organism>
<name>A0A225VQU1_9STRA</name>
<comment type="caution">
    <text evidence="2">The sequence shown here is derived from an EMBL/GenBank/DDBJ whole genome shotgun (WGS) entry which is preliminary data.</text>
</comment>